<accession>A0A1M7GXA1</accession>
<evidence type="ECO:0000313" key="2">
    <source>
        <dbReference type="Proteomes" id="UP000184375"/>
    </source>
</evidence>
<protein>
    <submittedName>
        <fullName evidence="1">Soluble P-type ATPase</fullName>
    </submittedName>
</protein>
<dbReference type="OrthoDB" id="159409at2"/>
<name>A0A1M7GXA1_9FIRM</name>
<organism evidence="1 2">
    <name type="scientific">Caldanaerovirga acetigignens</name>
    <dbReference type="NCBI Taxonomy" id="447595"/>
    <lineage>
        <taxon>Bacteria</taxon>
        <taxon>Bacillati</taxon>
        <taxon>Bacillota</taxon>
        <taxon>Clostridia</taxon>
        <taxon>Thermosediminibacterales</taxon>
        <taxon>Thermosediminibacteraceae</taxon>
        <taxon>Caldanaerovirga</taxon>
    </lineage>
</organism>
<dbReference type="SUPFAM" id="SSF56784">
    <property type="entry name" value="HAD-like"/>
    <property type="match status" value="1"/>
</dbReference>
<dbReference type="EMBL" id="FRCR01000002">
    <property type="protein sequence ID" value="SHM20885.1"/>
    <property type="molecule type" value="Genomic_DNA"/>
</dbReference>
<keyword evidence="2" id="KW-1185">Reference proteome</keyword>
<gene>
    <name evidence="1" type="ORF">SAMN05660826_00505</name>
</gene>
<dbReference type="Gene3D" id="3.40.50.1000">
    <property type="entry name" value="HAD superfamily/HAD-like"/>
    <property type="match status" value="1"/>
</dbReference>
<sequence>MLKIEIPGEGIIKLRYLVLDYNGTIAVDGKCSEKVKGLLLDIAKTLDIYVLTADTYGCAYEEIKGLPVEFHRVSPLNGGEDKRTFVEKLGGEYVAAVGNGKNDVKMFKASKLRVAVIGREGAFWEALMNSDIVVTCPEEALELFLNTKRIVATLRK</sequence>
<evidence type="ECO:0000313" key="1">
    <source>
        <dbReference type="EMBL" id="SHM20885.1"/>
    </source>
</evidence>
<dbReference type="Proteomes" id="UP000184375">
    <property type="component" value="Unassembled WGS sequence"/>
</dbReference>
<dbReference type="RefSeq" id="WP_073254116.1">
    <property type="nucleotide sequence ID" value="NZ_FRCR01000002.1"/>
</dbReference>
<dbReference type="STRING" id="447595.SAMN05660826_00505"/>
<proteinExistence type="predicted"/>
<dbReference type="InterPro" id="IPR023214">
    <property type="entry name" value="HAD_sf"/>
</dbReference>
<dbReference type="AlphaFoldDB" id="A0A1M7GXA1"/>
<reference evidence="2" key="1">
    <citation type="submission" date="2016-11" db="EMBL/GenBank/DDBJ databases">
        <authorList>
            <person name="Varghese N."/>
            <person name="Submissions S."/>
        </authorList>
    </citation>
    <scope>NUCLEOTIDE SEQUENCE [LARGE SCALE GENOMIC DNA]</scope>
    <source>
        <strain evidence="2">DSM 18802</strain>
    </source>
</reference>
<dbReference type="InterPro" id="IPR036412">
    <property type="entry name" value="HAD-like_sf"/>
</dbReference>